<dbReference type="PANTHER" id="PTHR43547">
    <property type="entry name" value="TWO-COMPONENT HISTIDINE KINASE"/>
    <property type="match status" value="1"/>
</dbReference>
<dbReference type="GO" id="GO:0000155">
    <property type="term" value="F:phosphorelay sensor kinase activity"/>
    <property type="evidence" value="ECO:0007669"/>
    <property type="project" value="TreeGrafter"/>
</dbReference>
<name>A0A1I3YZM6_9PROT</name>
<proteinExistence type="predicted"/>
<dbReference type="AlphaFoldDB" id="A0A1I3YZM6"/>
<dbReference type="EC" id="2.7.13.3" evidence="2"/>
<keyword evidence="4" id="KW-1133">Transmembrane helix</keyword>
<feature type="transmembrane region" description="Helical" evidence="4">
    <location>
        <begin position="203"/>
        <end position="221"/>
    </location>
</feature>
<keyword evidence="3" id="KW-0597">Phosphoprotein</keyword>
<keyword evidence="6" id="KW-0808">Transferase</keyword>
<dbReference type="NCBIfam" id="TIGR02916">
    <property type="entry name" value="PEP_his_kin"/>
    <property type="match status" value="1"/>
</dbReference>
<dbReference type="InterPro" id="IPR003594">
    <property type="entry name" value="HATPase_dom"/>
</dbReference>
<evidence type="ECO:0000313" key="6">
    <source>
        <dbReference type="EMBL" id="SFK37263.1"/>
    </source>
</evidence>
<evidence type="ECO:0000256" key="3">
    <source>
        <dbReference type="ARBA" id="ARBA00022553"/>
    </source>
</evidence>
<feature type="transmembrane region" description="Helical" evidence="4">
    <location>
        <begin position="6"/>
        <end position="25"/>
    </location>
</feature>
<evidence type="ECO:0000313" key="7">
    <source>
        <dbReference type="Proteomes" id="UP000199533"/>
    </source>
</evidence>
<feature type="transmembrane region" description="Helical" evidence="4">
    <location>
        <begin position="131"/>
        <end position="153"/>
    </location>
</feature>
<feature type="transmembrane region" description="Helical" evidence="4">
    <location>
        <begin position="32"/>
        <end position="58"/>
    </location>
</feature>
<evidence type="ECO:0000256" key="4">
    <source>
        <dbReference type="SAM" id="Phobius"/>
    </source>
</evidence>
<dbReference type="PRINTS" id="PR00344">
    <property type="entry name" value="BCTRLSENSOR"/>
</dbReference>
<feature type="domain" description="Histidine kinase" evidence="5">
    <location>
        <begin position="483"/>
        <end position="685"/>
    </location>
</feature>
<comment type="catalytic activity">
    <reaction evidence="1">
        <text>ATP + protein L-histidine = ADP + protein N-phospho-L-histidine.</text>
        <dbReference type="EC" id="2.7.13.3"/>
    </reaction>
</comment>
<dbReference type="OrthoDB" id="9785691at2"/>
<dbReference type="Pfam" id="PF02518">
    <property type="entry name" value="HATPase_c"/>
    <property type="match status" value="1"/>
</dbReference>
<dbReference type="EMBL" id="FOSP01000005">
    <property type="protein sequence ID" value="SFK37263.1"/>
    <property type="molecule type" value="Genomic_DNA"/>
</dbReference>
<feature type="transmembrane region" description="Helical" evidence="4">
    <location>
        <begin position="233"/>
        <end position="258"/>
    </location>
</feature>
<dbReference type="Gene3D" id="3.30.565.10">
    <property type="entry name" value="Histidine kinase-like ATPase, C-terminal domain"/>
    <property type="match status" value="1"/>
</dbReference>
<dbReference type="SUPFAM" id="SSF55874">
    <property type="entry name" value="ATPase domain of HSP90 chaperone/DNA topoisomerase II/histidine kinase"/>
    <property type="match status" value="1"/>
</dbReference>
<feature type="transmembrane region" description="Helical" evidence="4">
    <location>
        <begin position="70"/>
        <end position="87"/>
    </location>
</feature>
<dbReference type="PROSITE" id="PS50109">
    <property type="entry name" value="HIS_KIN"/>
    <property type="match status" value="1"/>
</dbReference>
<dbReference type="SUPFAM" id="SSF55781">
    <property type="entry name" value="GAF domain-like"/>
    <property type="match status" value="1"/>
</dbReference>
<dbReference type="RefSeq" id="WP_090697494.1">
    <property type="nucleotide sequence ID" value="NZ_FOSP01000005.1"/>
</dbReference>
<keyword evidence="4" id="KW-0812">Transmembrane</keyword>
<reference evidence="7" key="1">
    <citation type="submission" date="2016-10" db="EMBL/GenBank/DDBJ databases">
        <authorList>
            <person name="Varghese N."/>
            <person name="Submissions S."/>
        </authorList>
    </citation>
    <scope>NUCLEOTIDE SEQUENCE [LARGE SCALE GENOMIC DNA]</scope>
    <source>
        <strain evidence="7">Nm69</strain>
    </source>
</reference>
<keyword evidence="4" id="KW-0472">Membrane</keyword>
<sequence length="693" mass="78246">MLTNIATISYSAAAIAFFFISTLLLTSWRGRLYGMMLAIACLLSATWATAVVVNITWGYSFTALTNMLELLRNAGWSTFLIVLIGPFQQTTINSSTPRIRSSVLFIALAYLFFICYALYTYQDGSFVPGMPIQALTGIIGCVVTAIIGIILIEQFYRNTPPEKRWGIKFICLGIGAIFIYDFYLFSDALLFRSVNFDIWTARGIINALAVPLIAVSAARNPKWTVGIAVSRQMIFYTAALFGTAIYLLIMAGAGYYLRFSGGKWGIVLQMSFLFGAIILLVGILFSGTIRSWLKVFISKHFYSYNYDYREEWLRFTHTLSEEKGALKERVIQSLAQLVESPGGGLWLKHDAGQFIPVQQWNMCLIKETEEADSSLCEFLEQRDWVIDLKEYQANPLKYAPLVAPHWLLNITDAWFVIPLIQHSNLFGFVVLMKPRSKIKLNWEIRDLLKVAGKQATSYLAQESASQALMIARQFESFNRMSTFVVHDLKNLIFQLSLLLSNAQKHKNNPEFQEDMIQTVNLSIGKMKRLLEKLSNGSSQDKPDQIPLNQLLQEIVESKSIFEPKPVFETTSTELYISADRSRLKRVISHIVQNAIEATPKKGSVKIRLYCQNSEATIEVQDTGHGMSEKFVQDRLFMPFESTKSAGMGIGVFESREYIQELGGKMDVSTQESIGTTFYITLKLLDPKHTSNCA</sequence>
<dbReference type="InterPro" id="IPR005467">
    <property type="entry name" value="His_kinase_dom"/>
</dbReference>
<gene>
    <name evidence="6" type="ORF">SAMN05216302_100516</name>
</gene>
<evidence type="ECO:0000256" key="1">
    <source>
        <dbReference type="ARBA" id="ARBA00000085"/>
    </source>
</evidence>
<protein>
    <recommendedName>
        <fullName evidence="2">histidine kinase</fullName>
        <ecNumber evidence="2">2.7.13.3</ecNumber>
    </recommendedName>
</protein>
<dbReference type="PANTHER" id="PTHR43547:SF2">
    <property type="entry name" value="HYBRID SIGNAL TRANSDUCTION HISTIDINE KINASE C"/>
    <property type="match status" value="1"/>
</dbReference>
<feature type="transmembrane region" description="Helical" evidence="4">
    <location>
        <begin position="165"/>
        <end position="183"/>
    </location>
</feature>
<dbReference type="SMART" id="SM00387">
    <property type="entry name" value="HATPase_c"/>
    <property type="match status" value="1"/>
</dbReference>
<dbReference type="InterPro" id="IPR036890">
    <property type="entry name" value="HATPase_C_sf"/>
</dbReference>
<dbReference type="STRING" id="52441.SAMN05216302_100516"/>
<dbReference type="Proteomes" id="UP000199533">
    <property type="component" value="Unassembled WGS sequence"/>
</dbReference>
<dbReference type="InterPro" id="IPR004358">
    <property type="entry name" value="Sig_transdc_His_kin-like_C"/>
</dbReference>
<feature type="transmembrane region" description="Helical" evidence="4">
    <location>
        <begin position="99"/>
        <end position="119"/>
    </location>
</feature>
<feature type="transmembrane region" description="Helical" evidence="4">
    <location>
        <begin position="264"/>
        <end position="285"/>
    </location>
</feature>
<evidence type="ECO:0000256" key="2">
    <source>
        <dbReference type="ARBA" id="ARBA00012438"/>
    </source>
</evidence>
<evidence type="ECO:0000259" key="5">
    <source>
        <dbReference type="PROSITE" id="PS50109"/>
    </source>
</evidence>
<dbReference type="InterPro" id="IPR014265">
    <property type="entry name" value="XrtA/PrsK"/>
</dbReference>
<organism evidence="6 7">
    <name type="scientific">Nitrosomonas aestuarii</name>
    <dbReference type="NCBI Taxonomy" id="52441"/>
    <lineage>
        <taxon>Bacteria</taxon>
        <taxon>Pseudomonadati</taxon>
        <taxon>Pseudomonadota</taxon>
        <taxon>Betaproteobacteria</taxon>
        <taxon>Nitrosomonadales</taxon>
        <taxon>Nitrosomonadaceae</taxon>
        <taxon>Nitrosomonas</taxon>
    </lineage>
</organism>
<keyword evidence="7" id="KW-1185">Reference proteome</keyword>
<keyword evidence="6" id="KW-0418">Kinase</keyword>
<accession>A0A1I3YZM6</accession>